<feature type="compositionally biased region" description="Basic and acidic residues" evidence="1">
    <location>
        <begin position="188"/>
        <end position="202"/>
    </location>
</feature>
<dbReference type="GO" id="GO:0005814">
    <property type="term" value="C:centriole"/>
    <property type="evidence" value="ECO:0007669"/>
    <property type="project" value="TreeGrafter"/>
</dbReference>
<keyword evidence="3" id="KW-1185">Reference proteome</keyword>
<dbReference type="Proteomes" id="UP000054313">
    <property type="component" value="Unassembled WGS sequence"/>
</dbReference>
<feature type="non-terminal residue" evidence="2">
    <location>
        <position position="247"/>
    </location>
</feature>
<feature type="region of interest" description="Disordered" evidence="1">
    <location>
        <begin position="186"/>
        <end position="247"/>
    </location>
</feature>
<feature type="compositionally biased region" description="Basic and acidic residues" evidence="1">
    <location>
        <begin position="219"/>
        <end position="234"/>
    </location>
</feature>
<dbReference type="GO" id="GO:0046599">
    <property type="term" value="P:regulation of centriole replication"/>
    <property type="evidence" value="ECO:0007669"/>
    <property type="project" value="TreeGrafter"/>
</dbReference>
<dbReference type="GO" id="GO:0008017">
    <property type="term" value="F:microtubule binding"/>
    <property type="evidence" value="ECO:0007669"/>
    <property type="project" value="TreeGrafter"/>
</dbReference>
<reference evidence="2 3" key="1">
    <citation type="submission" date="2014-04" db="EMBL/GenBank/DDBJ databases">
        <title>Genome evolution of avian class.</title>
        <authorList>
            <person name="Zhang G."/>
            <person name="Li C."/>
        </authorList>
    </citation>
    <scope>NUCLEOTIDE SEQUENCE [LARGE SCALE GENOMIC DNA]</scope>
    <source>
        <strain evidence="2">BGI_N328</strain>
    </source>
</reference>
<dbReference type="AlphaFoldDB" id="A0A093FHZ4"/>
<dbReference type="PANTHER" id="PTHR21553">
    <property type="entry name" value="ALMS1-RELATED"/>
    <property type="match status" value="1"/>
</dbReference>
<proteinExistence type="predicted"/>
<organism evidence="2 3">
    <name type="scientific">Gavia stellata</name>
    <name type="common">Red-throated diver</name>
    <name type="synonym">Colymbus stellatus</name>
    <dbReference type="NCBI Taxonomy" id="37040"/>
    <lineage>
        <taxon>Eukaryota</taxon>
        <taxon>Metazoa</taxon>
        <taxon>Chordata</taxon>
        <taxon>Craniata</taxon>
        <taxon>Vertebrata</taxon>
        <taxon>Euteleostomi</taxon>
        <taxon>Archelosauria</taxon>
        <taxon>Archosauria</taxon>
        <taxon>Dinosauria</taxon>
        <taxon>Saurischia</taxon>
        <taxon>Theropoda</taxon>
        <taxon>Coelurosauria</taxon>
        <taxon>Aves</taxon>
        <taxon>Neognathae</taxon>
        <taxon>Neoaves</taxon>
        <taxon>Aequornithes</taxon>
        <taxon>Gaviiformes</taxon>
        <taxon>Gaviidae</taxon>
        <taxon>Gavia</taxon>
    </lineage>
</organism>
<dbReference type="PANTHER" id="PTHR21553:SF22">
    <property type="entry name" value="CENTROSOME-ASSOCIATED PROTEIN ALMS1"/>
    <property type="match status" value="1"/>
</dbReference>
<dbReference type="GO" id="GO:0005829">
    <property type="term" value="C:cytosol"/>
    <property type="evidence" value="ECO:0007669"/>
    <property type="project" value="TreeGrafter"/>
</dbReference>
<sequence length="247" mass="27480">LTDIQDSQFSPCLPLLMYSKQGRRLSDEMLLQQSEMDFIPLRGVPDVSGASEEPAKPSHIREAVSLTDAESPSDAPSDCFTLSQHPFPFRHVEPCDASCSCCLSQQTSFSGELLVNKEANEDCKNYTKEKALIPQTSDNLANSTSKVMLTKTNRLNQMEASLAKRTCSMSVKDKCFSRDSNVPATGFERSEKEEGLLRHDEFSSSENSSCKTALTKNSGKRERETQKENLKTGESESEACMRQLEKL</sequence>
<evidence type="ECO:0000313" key="2">
    <source>
        <dbReference type="EMBL" id="KFV57327.1"/>
    </source>
</evidence>
<evidence type="ECO:0000256" key="1">
    <source>
        <dbReference type="SAM" id="MobiDB-lite"/>
    </source>
</evidence>
<name>A0A093FHZ4_GAVST</name>
<accession>A0A093FHZ4</accession>
<feature type="compositionally biased region" description="Polar residues" evidence="1">
    <location>
        <begin position="204"/>
        <end position="217"/>
    </location>
</feature>
<feature type="non-terminal residue" evidence="2">
    <location>
        <position position="1"/>
    </location>
</feature>
<gene>
    <name evidence="2" type="ORF">N328_04188</name>
</gene>
<protein>
    <submittedName>
        <fullName evidence="2">Alstrom syndrome protein 1</fullName>
    </submittedName>
</protein>
<dbReference type="GO" id="GO:0005813">
    <property type="term" value="C:centrosome"/>
    <property type="evidence" value="ECO:0007669"/>
    <property type="project" value="TreeGrafter"/>
</dbReference>
<evidence type="ECO:0000313" key="3">
    <source>
        <dbReference type="Proteomes" id="UP000054313"/>
    </source>
</evidence>
<dbReference type="EMBL" id="KK633885">
    <property type="protein sequence ID" value="KFV57327.1"/>
    <property type="molecule type" value="Genomic_DNA"/>
</dbReference>